<dbReference type="EMBL" id="PHHF01000049">
    <property type="protein sequence ID" value="PTD20048.1"/>
    <property type="molecule type" value="Genomic_DNA"/>
</dbReference>
<comment type="caution">
    <text evidence="1">The sequence shown here is derived from an EMBL/GenBank/DDBJ whole genome shotgun (WGS) entry which is preliminary data.</text>
</comment>
<evidence type="ECO:0008006" key="3">
    <source>
        <dbReference type="Google" id="ProtNLM"/>
    </source>
</evidence>
<reference evidence="1 2" key="1">
    <citation type="submission" date="2017-11" db="EMBL/GenBank/DDBJ databases">
        <title>Sphingomonas oleivorans sp. nov., isolated from oil-contaminated soil.</title>
        <authorList>
            <person name="Wang L."/>
            <person name="Chen L."/>
        </authorList>
    </citation>
    <scope>NUCLEOTIDE SEQUENCE [LARGE SCALE GENOMIC DNA]</scope>
    <source>
        <strain evidence="1 2">K101</strain>
    </source>
</reference>
<sequence>MHQVLGTADVAAPSFPTPPSITGTAQVGQVLTLNLGAALDAGLVTQVEWLRDGAAGPVATLPELWKYTPVAADVGKAITARVTRQGPAGTVAATSAPTAVVVA</sequence>
<gene>
    <name evidence="1" type="ORF">CV103_11890</name>
</gene>
<evidence type="ECO:0000313" key="1">
    <source>
        <dbReference type="EMBL" id="PTD20048.1"/>
    </source>
</evidence>
<protein>
    <recommendedName>
        <fullName evidence="3">Ig-like domain-containing protein</fullName>
    </recommendedName>
</protein>
<keyword evidence="2" id="KW-1185">Reference proteome</keyword>
<name>A0A2T4HW57_9SPHN</name>
<proteinExistence type="predicted"/>
<dbReference type="Gene3D" id="2.60.40.2700">
    <property type="match status" value="1"/>
</dbReference>
<dbReference type="AlphaFoldDB" id="A0A2T4HW57"/>
<dbReference type="Proteomes" id="UP000241206">
    <property type="component" value="Unassembled WGS sequence"/>
</dbReference>
<organism evidence="1 2">
    <name type="scientific">Edaphosphingomonas fennica</name>
    <dbReference type="NCBI Taxonomy" id="114404"/>
    <lineage>
        <taxon>Bacteria</taxon>
        <taxon>Pseudomonadati</taxon>
        <taxon>Pseudomonadota</taxon>
        <taxon>Alphaproteobacteria</taxon>
        <taxon>Sphingomonadales</taxon>
        <taxon>Rhizorhabdaceae</taxon>
        <taxon>Edaphosphingomonas</taxon>
    </lineage>
</organism>
<evidence type="ECO:0000313" key="2">
    <source>
        <dbReference type="Proteomes" id="UP000241206"/>
    </source>
</evidence>
<accession>A0A2T4HW57</accession>